<sequence>MELRQLSYFVAVAEELHFGRAAAKVRIAQPALSNHVQALERELGCALFIRSTRRVELTRAGEIFHERCVGILSEVDLSAEITRAVAGKTIRQIRIGTVYPATTGVLPAFLAKIARKYPDIRIHISSGNTGDIIRGLENGQINLGFIRPVENSCDDTYSLVSLVSAGLGIGFAPEWTEGLPNRAFELKTVRGIDFRIGLGVAWNKEDPTASRDDIVDIARSLGRPVR</sequence>
<name>A0ABY1WY78_9HYPH</name>
<keyword evidence="7" id="KW-1185">Reference proteome</keyword>
<keyword evidence="3" id="KW-0238">DNA-binding</keyword>
<dbReference type="PRINTS" id="PR00039">
    <property type="entry name" value="HTHLYSR"/>
</dbReference>
<evidence type="ECO:0000256" key="1">
    <source>
        <dbReference type="ARBA" id="ARBA00009437"/>
    </source>
</evidence>
<dbReference type="Gene3D" id="1.10.10.10">
    <property type="entry name" value="Winged helix-like DNA-binding domain superfamily/Winged helix DNA-binding domain"/>
    <property type="match status" value="1"/>
</dbReference>
<comment type="caution">
    <text evidence="6">The sequence shown here is derived from an EMBL/GenBank/DDBJ whole genome shotgun (WGS) entry which is preliminary data.</text>
</comment>
<dbReference type="PANTHER" id="PTHR30346">
    <property type="entry name" value="TRANSCRIPTIONAL DUAL REGULATOR HCAR-RELATED"/>
    <property type="match status" value="1"/>
</dbReference>
<dbReference type="EMBL" id="SIOX01000011">
    <property type="protein sequence ID" value="TAX65169.1"/>
    <property type="molecule type" value="Genomic_DNA"/>
</dbReference>
<gene>
    <name evidence="6" type="ORF">ELH98_35365</name>
</gene>
<comment type="similarity">
    <text evidence="1">Belongs to the LysR transcriptional regulatory family.</text>
</comment>
<evidence type="ECO:0000259" key="5">
    <source>
        <dbReference type="PROSITE" id="PS50931"/>
    </source>
</evidence>
<dbReference type="InterPro" id="IPR036390">
    <property type="entry name" value="WH_DNA-bd_sf"/>
</dbReference>
<proteinExistence type="inferred from homology"/>
<evidence type="ECO:0000256" key="3">
    <source>
        <dbReference type="ARBA" id="ARBA00023125"/>
    </source>
</evidence>
<organism evidence="6 7">
    <name type="scientific">Rhizobium ruizarguesonis</name>
    <dbReference type="NCBI Taxonomy" id="2081791"/>
    <lineage>
        <taxon>Bacteria</taxon>
        <taxon>Pseudomonadati</taxon>
        <taxon>Pseudomonadota</taxon>
        <taxon>Alphaproteobacteria</taxon>
        <taxon>Hyphomicrobiales</taxon>
        <taxon>Rhizobiaceae</taxon>
        <taxon>Rhizobium/Agrobacterium group</taxon>
        <taxon>Rhizobium</taxon>
    </lineage>
</organism>
<dbReference type="InterPro" id="IPR005119">
    <property type="entry name" value="LysR_subst-bd"/>
</dbReference>
<evidence type="ECO:0000313" key="6">
    <source>
        <dbReference type="EMBL" id="TAX65169.1"/>
    </source>
</evidence>
<keyword evidence="2" id="KW-0805">Transcription regulation</keyword>
<evidence type="ECO:0000256" key="4">
    <source>
        <dbReference type="ARBA" id="ARBA00023163"/>
    </source>
</evidence>
<dbReference type="PROSITE" id="PS50931">
    <property type="entry name" value="HTH_LYSR"/>
    <property type="match status" value="1"/>
</dbReference>
<dbReference type="SUPFAM" id="SSF46785">
    <property type="entry name" value="Winged helix' DNA-binding domain"/>
    <property type="match status" value="1"/>
</dbReference>
<dbReference type="Pfam" id="PF03466">
    <property type="entry name" value="LysR_substrate"/>
    <property type="match status" value="1"/>
</dbReference>
<dbReference type="Gene3D" id="3.40.190.10">
    <property type="entry name" value="Periplasmic binding protein-like II"/>
    <property type="match status" value="1"/>
</dbReference>
<dbReference type="PANTHER" id="PTHR30346:SF0">
    <property type="entry name" value="HCA OPERON TRANSCRIPTIONAL ACTIVATOR HCAR"/>
    <property type="match status" value="1"/>
</dbReference>
<protein>
    <submittedName>
        <fullName evidence="6">LysR family transcriptional regulator</fullName>
    </submittedName>
</protein>
<keyword evidence="4" id="KW-0804">Transcription</keyword>
<reference evidence="6 7" key="1">
    <citation type="submission" date="2019-02" db="EMBL/GenBank/DDBJ databases">
        <title>The genomic architecture of introgression among sibling species of bacteria.</title>
        <authorList>
            <person name="Cavassim M.I.A."/>
            <person name="Moeskjaer S."/>
            <person name="Moslemi C."/>
            <person name="Fields B."/>
            <person name="Bachmann A."/>
            <person name="Vilhjalmsson B."/>
            <person name="Schierup M.H."/>
            <person name="Young J.P.W."/>
            <person name="Andersen S.U."/>
        </authorList>
    </citation>
    <scope>NUCLEOTIDE SEQUENCE [LARGE SCALE GENOMIC DNA]</scope>
    <source>
        <strain evidence="6 7">SM141A</strain>
    </source>
</reference>
<dbReference type="Proteomes" id="UP000291659">
    <property type="component" value="Unassembled WGS sequence"/>
</dbReference>
<dbReference type="SUPFAM" id="SSF53850">
    <property type="entry name" value="Periplasmic binding protein-like II"/>
    <property type="match status" value="1"/>
</dbReference>
<feature type="domain" description="HTH lysR-type" evidence="5">
    <location>
        <begin position="1"/>
        <end position="58"/>
    </location>
</feature>
<dbReference type="Pfam" id="PF00126">
    <property type="entry name" value="HTH_1"/>
    <property type="match status" value="1"/>
</dbReference>
<accession>A0ABY1WY78</accession>
<dbReference type="RefSeq" id="WP_130763103.1">
    <property type="nucleotide sequence ID" value="NZ_SIOX01000011.1"/>
</dbReference>
<evidence type="ECO:0000313" key="7">
    <source>
        <dbReference type="Proteomes" id="UP000291659"/>
    </source>
</evidence>
<dbReference type="InterPro" id="IPR036388">
    <property type="entry name" value="WH-like_DNA-bd_sf"/>
</dbReference>
<evidence type="ECO:0000256" key="2">
    <source>
        <dbReference type="ARBA" id="ARBA00023015"/>
    </source>
</evidence>
<dbReference type="InterPro" id="IPR000847">
    <property type="entry name" value="LysR_HTH_N"/>
</dbReference>